<dbReference type="Proteomes" id="UP000075737">
    <property type="component" value="Unassembled WGS sequence"/>
</dbReference>
<evidence type="ECO:0000256" key="4">
    <source>
        <dbReference type="ARBA" id="ARBA00022448"/>
    </source>
</evidence>
<keyword evidence="10 12" id="KW-0472">Membrane</keyword>
<evidence type="ECO:0000256" key="2">
    <source>
        <dbReference type="ARBA" id="ARBA00004651"/>
    </source>
</evidence>
<dbReference type="PIRSF" id="PIRSF006603">
    <property type="entry name" value="DinF"/>
    <property type="match status" value="1"/>
</dbReference>
<keyword evidence="7 12" id="KW-0812">Transmembrane</keyword>
<feature type="transmembrane region" description="Helical" evidence="12">
    <location>
        <begin position="98"/>
        <end position="123"/>
    </location>
</feature>
<evidence type="ECO:0000256" key="10">
    <source>
        <dbReference type="ARBA" id="ARBA00023136"/>
    </source>
</evidence>
<dbReference type="AlphaFoldDB" id="A0A162MVS0"/>
<evidence type="ECO:0000256" key="3">
    <source>
        <dbReference type="ARBA" id="ARBA00020268"/>
    </source>
</evidence>
<dbReference type="PANTHER" id="PTHR43298:SF4">
    <property type="entry name" value="DRUG_SODIUM ANTIPORTER"/>
    <property type="match status" value="1"/>
</dbReference>
<feature type="transmembrane region" description="Helical" evidence="12">
    <location>
        <begin position="395"/>
        <end position="415"/>
    </location>
</feature>
<gene>
    <name evidence="13" type="primary">mdtK_1</name>
    <name evidence="13" type="ORF">ATZ99_04860</name>
</gene>
<feature type="transmembrane region" description="Helical" evidence="12">
    <location>
        <begin position="135"/>
        <end position="153"/>
    </location>
</feature>
<keyword evidence="9" id="KW-0406">Ion transport</keyword>
<organism evidence="13 14">
    <name type="scientific">Thermovenabulum gondwanense</name>
    <dbReference type="NCBI Taxonomy" id="520767"/>
    <lineage>
        <taxon>Bacteria</taxon>
        <taxon>Bacillati</taxon>
        <taxon>Bacillota</taxon>
        <taxon>Clostridia</taxon>
        <taxon>Thermosediminibacterales</taxon>
        <taxon>Thermosediminibacteraceae</taxon>
        <taxon>Thermovenabulum</taxon>
    </lineage>
</organism>
<feature type="transmembrane region" description="Helical" evidence="12">
    <location>
        <begin position="20"/>
        <end position="38"/>
    </location>
</feature>
<keyword evidence="5" id="KW-0050">Antiport</keyword>
<dbReference type="GO" id="GO:0015297">
    <property type="term" value="F:antiporter activity"/>
    <property type="evidence" value="ECO:0007669"/>
    <property type="project" value="UniProtKB-KW"/>
</dbReference>
<dbReference type="GO" id="GO:0006811">
    <property type="term" value="P:monoatomic ion transport"/>
    <property type="evidence" value="ECO:0007669"/>
    <property type="project" value="UniProtKB-KW"/>
</dbReference>
<dbReference type="InterPro" id="IPR002528">
    <property type="entry name" value="MATE_fam"/>
</dbReference>
<dbReference type="NCBIfam" id="TIGR00797">
    <property type="entry name" value="matE"/>
    <property type="match status" value="1"/>
</dbReference>
<evidence type="ECO:0000256" key="12">
    <source>
        <dbReference type="SAM" id="Phobius"/>
    </source>
</evidence>
<dbReference type="InterPro" id="IPR050222">
    <property type="entry name" value="MATE_MdtK"/>
</dbReference>
<feature type="transmembrane region" description="Helical" evidence="12">
    <location>
        <begin position="165"/>
        <end position="186"/>
    </location>
</feature>
<feature type="transmembrane region" description="Helical" evidence="12">
    <location>
        <begin position="198"/>
        <end position="220"/>
    </location>
</feature>
<evidence type="ECO:0000256" key="5">
    <source>
        <dbReference type="ARBA" id="ARBA00022449"/>
    </source>
</evidence>
<dbReference type="InterPro" id="IPR048279">
    <property type="entry name" value="MdtK-like"/>
</dbReference>
<dbReference type="RefSeq" id="WP_068747657.1">
    <property type="nucleotide sequence ID" value="NZ_LOHZ01000020.1"/>
</dbReference>
<protein>
    <recommendedName>
        <fullName evidence="3">Probable multidrug resistance protein NorM</fullName>
    </recommendedName>
    <alternativeName>
        <fullName evidence="11">Multidrug-efflux transporter</fullName>
    </alternativeName>
</protein>
<dbReference type="OrthoDB" id="62420at2"/>
<evidence type="ECO:0000256" key="11">
    <source>
        <dbReference type="ARBA" id="ARBA00031636"/>
    </source>
</evidence>
<dbReference type="GO" id="GO:0005886">
    <property type="term" value="C:plasma membrane"/>
    <property type="evidence" value="ECO:0007669"/>
    <property type="project" value="UniProtKB-SubCell"/>
</dbReference>
<evidence type="ECO:0000256" key="9">
    <source>
        <dbReference type="ARBA" id="ARBA00023065"/>
    </source>
</evidence>
<evidence type="ECO:0000313" key="13">
    <source>
        <dbReference type="EMBL" id="KYO67846.1"/>
    </source>
</evidence>
<comment type="subcellular location">
    <subcellularLocation>
        <location evidence="2">Cell membrane</location>
        <topology evidence="2">Multi-pass membrane protein</topology>
    </subcellularLocation>
</comment>
<evidence type="ECO:0000313" key="14">
    <source>
        <dbReference type="Proteomes" id="UP000075737"/>
    </source>
</evidence>
<evidence type="ECO:0000256" key="1">
    <source>
        <dbReference type="ARBA" id="ARBA00003408"/>
    </source>
</evidence>
<accession>A0A162MVS0</accession>
<evidence type="ECO:0000256" key="7">
    <source>
        <dbReference type="ARBA" id="ARBA00022692"/>
    </source>
</evidence>
<proteinExistence type="predicted"/>
<keyword evidence="4" id="KW-0813">Transport</keyword>
<feature type="transmembrane region" description="Helical" evidence="12">
    <location>
        <begin position="323"/>
        <end position="341"/>
    </location>
</feature>
<comment type="function">
    <text evidence="1">Multidrug efflux pump.</text>
</comment>
<feature type="transmembrane region" description="Helical" evidence="12">
    <location>
        <begin position="58"/>
        <end position="78"/>
    </location>
</feature>
<dbReference type="STRING" id="520767.ATZ99_04860"/>
<keyword evidence="8 12" id="KW-1133">Transmembrane helix</keyword>
<dbReference type="PANTHER" id="PTHR43298">
    <property type="entry name" value="MULTIDRUG RESISTANCE PROTEIN NORM-RELATED"/>
    <property type="match status" value="1"/>
</dbReference>
<dbReference type="CDD" id="cd13137">
    <property type="entry name" value="MATE_NorM_like"/>
    <property type="match status" value="1"/>
</dbReference>
<evidence type="ECO:0000256" key="6">
    <source>
        <dbReference type="ARBA" id="ARBA00022475"/>
    </source>
</evidence>
<feature type="transmembrane region" description="Helical" evidence="12">
    <location>
        <begin position="421"/>
        <end position="441"/>
    </location>
</feature>
<keyword evidence="6" id="KW-1003">Cell membrane</keyword>
<dbReference type="EMBL" id="LOHZ01000020">
    <property type="protein sequence ID" value="KYO67846.1"/>
    <property type="molecule type" value="Genomic_DNA"/>
</dbReference>
<name>A0A162MVS0_9FIRM</name>
<sequence>MQTTAKRNEIKLLRKEILRLAWPTILEMLSGTVIWVVDTAMVGHLSAEALSAVGLGSHLAYSSAFIFGALGVGTTAMVSRFIGSKEIEKANFITGQSFIISALLGFAVFLINFTFAQNLILLFTRDIKVVELGTVYLKIASAGAAFYIAAMVLNSALRGAGNTIIPMYSVAIANIVNIAGDYLLIFGNFGFPRWEVKGAAVATAVAQVLCFLITAFYLFYGKGNLKMKLKYIKKLDIEIIKKLVILSIPASLEEISFNVSRLISTQWLNRLGTLSYAAHQVSVSAESISFMPGYAFSVAASTVVGQSLGAKDEKRAEKGSIEATKLAAILMSMVGIAFFLIPDKIINFFTDIPQVESLSTVCIKIAAFEQTTIAISMTLSGALKGAGNTQGPFSVVLISTWLIRLPLIFLVIFVFKKGLEYVWISTVVQYFFEALLMYALFKKGEWKKIKL</sequence>
<keyword evidence="14" id="KW-1185">Reference proteome</keyword>
<evidence type="ECO:0000256" key="8">
    <source>
        <dbReference type="ARBA" id="ARBA00022989"/>
    </source>
</evidence>
<reference evidence="13 14" key="1">
    <citation type="submission" date="2015-12" db="EMBL/GenBank/DDBJ databases">
        <title>Draft genome of Thermovenabulum gondwanense isolated from a red thermophilic microbial mat colonisisng an outflow channel of a bore well.</title>
        <authorList>
            <person name="Patel B.K."/>
        </authorList>
    </citation>
    <scope>NUCLEOTIDE SEQUENCE [LARGE SCALE GENOMIC DNA]</scope>
    <source>
        <strain evidence="13 14">R270</strain>
    </source>
</reference>
<dbReference type="GO" id="GO:0042910">
    <property type="term" value="F:xenobiotic transmembrane transporter activity"/>
    <property type="evidence" value="ECO:0007669"/>
    <property type="project" value="InterPro"/>
</dbReference>
<comment type="caution">
    <text evidence="13">The sequence shown here is derived from an EMBL/GenBank/DDBJ whole genome shotgun (WGS) entry which is preliminary data.</text>
</comment>
<dbReference type="Pfam" id="PF01554">
    <property type="entry name" value="MatE"/>
    <property type="match status" value="2"/>
</dbReference>